<gene>
    <name evidence="2" type="ORF">CJD50_22800</name>
</gene>
<accession>A0A2A2M6B1</accession>
<dbReference type="Proteomes" id="UP000218796">
    <property type="component" value="Unassembled WGS sequence"/>
</dbReference>
<dbReference type="GeneID" id="69637946"/>
<organism evidence="2 3">
    <name type="scientific">Hafnia paralvei</name>
    <dbReference type="NCBI Taxonomy" id="546367"/>
    <lineage>
        <taxon>Bacteria</taxon>
        <taxon>Pseudomonadati</taxon>
        <taxon>Pseudomonadota</taxon>
        <taxon>Gammaproteobacteria</taxon>
        <taxon>Enterobacterales</taxon>
        <taxon>Hafniaceae</taxon>
        <taxon>Hafnia</taxon>
    </lineage>
</organism>
<protein>
    <submittedName>
        <fullName evidence="2">Uncharacterized protein</fullName>
    </submittedName>
</protein>
<keyword evidence="1" id="KW-1133">Transmembrane helix</keyword>
<comment type="caution">
    <text evidence="2">The sequence shown here is derived from an EMBL/GenBank/DDBJ whole genome shotgun (WGS) entry which is preliminary data.</text>
</comment>
<feature type="transmembrane region" description="Helical" evidence="1">
    <location>
        <begin position="6"/>
        <end position="29"/>
    </location>
</feature>
<evidence type="ECO:0000256" key="1">
    <source>
        <dbReference type="SAM" id="Phobius"/>
    </source>
</evidence>
<sequence>MKFSNGAKTVFMVLGIGVVCIIGALNWAINGSTSRGGKLEMPKPQGKEFRCGDQAKVVTQSRLFEILNRAPVGMCVSRINDDTFVVREMAVIQR</sequence>
<dbReference type="EMBL" id="NQMS01000022">
    <property type="protein sequence ID" value="PAV94008.1"/>
    <property type="molecule type" value="Genomic_DNA"/>
</dbReference>
<keyword evidence="3" id="KW-1185">Reference proteome</keyword>
<name>A0A2A2M6B1_9GAMM</name>
<evidence type="ECO:0000313" key="2">
    <source>
        <dbReference type="EMBL" id="PAV94008.1"/>
    </source>
</evidence>
<dbReference type="OrthoDB" id="9875439at2"/>
<dbReference type="RefSeq" id="WP_095661837.1">
    <property type="nucleotide sequence ID" value="NZ_CP083737.1"/>
</dbReference>
<keyword evidence="1" id="KW-0472">Membrane</keyword>
<reference evidence="2 3" key="1">
    <citation type="submission" date="2017-08" db="EMBL/GenBank/DDBJ databases">
        <title>Draft Genome Sequence of Hafnia alvei CITHA-6 Isolated from Raw Bovine Milk.</title>
        <authorList>
            <person name="Culligan E.P."/>
            <person name="Mcsweeney A."/>
            <person name="O'Doherty C."/>
            <person name="Gleeson E."/>
            <person name="O'Riordan D."/>
            <person name="Sleator R.D."/>
        </authorList>
    </citation>
    <scope>NUCLEOTIDE SEQUENCE [LARGE SCALE GENOMIC DNA]</scope>
    <source>
        <strain evidence="2 3">CITHA-6</strain>
    </source>
</reference>
<evidence type="ECO:0000313" key="3">
    <source>
        <dbReference type="Proteomes" id="UP000218796"/>
    </source>
</evidence>
<dbReference type="AlphaFoldDB" id="A0A2A2M6B1"/>
<proteinExistence type="predicted"/>
<keyword evidence="1" id="KW-0812">Transmembrane</keyword>